<gene>
    <name evidence="9" type="ORF">XAT740_LOCUS56328</name>
</gene>
<dbReference type="AlphaFoldDB" id="A0A816EVL0"/>
<proteinExistence type="inferred from homology"/>
<sequence>MSSERASGILLHITSLPSPYGIGDFGPEAYKFVDFLHETNQKLWQILPLTPTEKCSPYSSVSAFAGNPLLISPEKLCDMKLLTKEDLILPSACSFNDKYVKFKHVTEYKHKILRKAFENFNNNKRANIILKEFLQSEHDWLDDYSLYMVIKERQNKKSWSEWSHELKFHQKDKLQQVRETQQNIIAYHIFTQYIFHEQWTHLKMYANQLNVKLIGDIPIYVDYNSADVWSNTEIFQLDNSTLLPSVVSG</sequence>
<evidence type="ECO:0000256" key="1">
    <source>
        <dbReference type="ARBA" id="ARBA00000439"/>
    </source>
</evidence>
<name>A0A816EVL0_ADIRI</name>
<comment type="similarity">
    <text evidence="2">Belongs to the disproportionating enzyme family.</text>
</comment>
<dbReference type="InterPro" id="IPR003385">
    <property type="entry name" value="Glyco_hydro_77"/>
</dbReference>
<evidence type="ECO:0000256" key="4">
    <source>
        <dbReference type="ARBA" id="ARBA00022676"/>
    </source>
</evidence>
<dbReference type="Proteomes" id="UP000663828">
    <property type="component" value="Unassembled WGS sequence"/>
</dbReference>
<dbReference type="GO" id="GO:0004134">
    <property type="term" value="F:4-alpha-glucanotransferase activity"/>
    <property type="evidence" value="ECO:0007669"/>
    <property type="project" value="UniProtKB-EC"/>
</dbReference>
<dbReference type="PANTHER" id="PTHR32438:SF5">
    <property type="entry name" value="4-ALPHA-GLUCANOTRANSFERASE DPE1, CHLOROPLASTIC_AMYLOPLASTIC"/>
    <property type="match status" value="1"/>
</dbReference>
<evidence type="ECO:0000256" key="7">
    <source>
        <dbReference type="ARBA" id="ARBA00031423"/>
    </source>
</evidence>
<feature type="non-terminal residue" evidence="9">
    <location>
        <position position="249"/>
    </location>
</feature>
<protein>
    <recommendedName>
        <fullName evidence="3">4-alpha-glucanotransferase</fullName>
        <ecNumber evidence="3">2.4.1.25</ecNumber>
    </recommendedName>
    <alternativeName>
        <fullName evidence="7">Amylomaltase</fullName>
    </alternativeName>
    <alternativeName>
        <fullName evidence="8">Disproportionating enzyme</fullName>
    </alternativeName>
</protein>
<dbReference type="SUPFAM" id="SSF51445">
    <property type="entry name" value="(Trans)glycosidases"/>
    <property type="match status" value="1"/>
</dbReference>
<accession>A0A816EVL0</accession>
<evidence type="ECO:0000256" key="2">
    <source>
        <dbReference type="ARBA" id="ARBA00005684"/>
    </source>
</evidence>
<reference evidence="9" key="1">
    <citation type="submission" date="2021-02" db="EMBL/GenBank/DDBJ databases">
        <authorList>
            <person name="Nowell W R."/>
        </authorList>
    </citation>
    <scope>NUCLEOTIDE SEQUENCE</scope>
</reference>
<organism evidence="9 10">
    <name type="scientific">Adineta ricciae</name>
    <name type="common">Rotifer</name>
    <dbReference type="NCBI Taxonomy" id="249248"/>
    <lineage>
        <taxon>Eukaryota</taxon>
        <taxon>Metazoa</taxon>
        <taxon>Spiralia</taxon>
        <taxon>Gnathifera</taxon>
        <taxon>Rotifera</taxon>
        <taxon>Eurotatoria</taxon>
        <taxon>Bdelloidea</taxon>
        <taxon>Adinetida</taxon>
        <taxon>Adinetidae</taxon>
        <taxon>Adineta</taxon>
    </lineage>
</organism>
<evidence type="ECO:0000313" key="10">
    <source>
        <dbReference type="Proteomes" id="UP000663828"/>
    </source>
</evidence>
<evidence type="ECO:0000256" key="6">
    <source>
        <dbReference type="ARBA" id="ARBA00023277"/>
    </source>
</evidence>
<keyword evidence="4" id="KW-0328">Glycosyltransferase</keyword>
<dbReference type="EMBL" id="CAJNOR010010987">
    <property type="protein sequence ID" value="CAF1658218.1"/>
    <property type="molecule type" value="Genomic_DNA"/>
</dbReference>
<dbReference type="PANTHER" id="PTHR32438">
    <property type="entry name" value="4-ALPHA-GLUCANOTRANSFERASE DPE1, CHLOROPLASTIC/AMYLOPLASTIC"/>
    <property type="match status" value="1"/>
</dbReference>
<dbReference type="EC" id="2.4.1.25" evidence="3"/>
<dbReference type="InterPro" id="IPR017853">
    <property type="entry name" value="GH"/>
</dbReference>
<keyword evidence="5" id="KW-0808">Transferase</keyword>
<evidence type="ECO:0000256" key="5">
    <source>
        <dbReference type="ARBA" id="ARBA00022679"/>
    </source>
</evidence>
<evidence type="ECO:0000313" key="9">
    <source>
        <dbReference type="EMBL" id="CAF1658218.1"/>
    </source>
</evidence>
<dbReference type="Pfam" id="PF02446">
    <property type="entry name" value="Glyco_hydro_77"/>
    <property type="match status" value="1"/>
</dbReference>
<comment type="catalytic activity">
    <reaction evidence="1">
        <text>Transfers a segment of a (1-&gt;4)-alpha-D-glucan to a new position in an acceptor, which may be glucose or a (1-&gt;4)-alpha-D-glucan.</text>
        <dbReference type="EC" id="2.4.1.25"/>
    </reaction>
</comment>
<comment type="caution">
    <text evidence="9">The sequence shown here is derived from an EMBL/GenBank/DDBJ whole genome shotgun (WGS) entry which is preliminary data.</text>
</comment>
<keyword evidence="6" id="KW-0119">Carbohydrate metabolism</keyword>
<keyword evidence="10" id="KW-1185">Reference proteome</keyword>
<dbReference type="GO" id="GO:0005975">
    <property type="term" value="P:carbohydrate metabolic process"/>
    <property type="evidence" value="ECO:0007669"/>
    <property type="project" value="InterPro"/>
</dbReference>
<dbReference type="Gene3D" id="3.20.20.80">
    <property type="entry name" value="Glycosidases"/>
    <property type="match status" value="1"/>
</dbReference>
<evidence type="ECO:0000256" key="3">
    <source>
        <dbReference type="ARBA" id="ARBA00012560"/>
    </source>
</evidence>
<evidence type="ECO:0000256" key="8">
    <source>
        <dbReference type="ARBA" id="ARBA00031501"/>
    </source>
</evidence>